<protein>
    <submittedName>
        <fullName evidence="1">Uncharacterized protein</fullName>
    </submittedName>
</protein>
<accession>A0A9W4XFB1</accession>
<organism evidence="1 2">
    <name type="scientific">Periconia digitata</name>
    <dbReference type="NCBI Taxonomy" id="1303443"/>
    <lineage>
        <taxon>Eukaryota</taxon>
        <taxon>Fungi</taxon>
        <taxon>Dikarya</taxon>
        <taxon>Ascomycota</taxon>
        <taxon>Pezizomycotina</taxon>
        <taxon>Dothideomycetes</taxon>
        <taxon>Pleosporomycetidae</taxon>
        <taxon>Pleosporales</taxon>
        <taxon>Massarineae</taxon>
        <taxon>Periconiaceae</taxon>
        <taxon>Periconia</taxon>
    </lineage>
</organism>
<sequence length="115" mass="13411">MRFVSRKTSSKKKKTATRIPLAIYHPKIVIIYSTAESQLHQETFSTKYCSYPTLKTPSMQDNNRPQHFGKSSIPKTIQYIYLIMSHIVKKKVGLYCNSSITHRSISYYTAIWFVK</sequence>
<evidence type="ECO:0000313" key="2">
    <source>
        <dbReference type="Proteomes" id="UP001152607"/>
    </source>
</evidence>
<evidence type="ECO:0000313" key="1">
    <source>
        <dbReference type="EMBL" id="CAI6300225.1"/>
    </source>
</evidence>
<keyword evidence="2" id="KW-1185">Reference proteome</keyword>
<dbReference type="Proteomes" id="UP001152607">
    <property type="component" value="Unassembled WGS sequence"/>
</dbReference>
<proteinExistence type="predicted"/>
<dbReference type="AlphaFoldDB" id="A0A9W4XFB1"/>
<comment type="caution">
    <text evidence="1">The sequence shown here is derived from an EMBL/GenBank/DDBJ whole genome shotgun (WGS) entry which is preliminary data.</text>
</comment>
<gene>
    <name evidence="1" type="ORF">PDIGIT_LOCUS2807</name>
</gene>
<reference evidence="1" key="1">
    <citation type="submission" date="2023-01" db="EMBL/GenBank/DDBJ databases">
        <authorList>
            <person name="Van Ghelder C."/>
            <person name="Rancurel C."/>
        </authorList>
    </citation>
    <scope>NUCLEOTIDE SEQUENCE</scope>
    <source>
        <strain evidence="1">CNCM I-4278</strain>
    </source>
</reference>
<dbReference type="EMBL" id="CAOQHR010000002">
    <property type="protein sequence ID" value="CAI6300225.1"/>
    <property type="molecule type" value="Genomic_DNA"/>
</dbReference>
<name>A0A9W4XFB1_9PLEO</name>